<evidence type="ECO:0000256" key="7">
    <source>
        <dbReference type="ARBA" id="ARBA00023098"/>
    </source>
</evidence>
<dbReference type="Gene3D" id="2.60.40.150">
    <property type="entry name" value="C2 domain"/>
    <property type="match status" value="1"/>
</dbReference>
<evidence type="ECO:0000256" key="8">
    <source>
        <dbReference type="ARBA" id="ARBA00023224"/>
    </source>
</evidence>
<feature type="domain" description="EF-hand" evidence="14">
    <location>
        <begin position="149"/>
        <end position="185"/>
    </location>
</feature>
<dbReference type="InterPro" id="IPR001192">
    <property type="entry name" value="PI-PLC_fam"/>
</dbReference>
<dbReference type="OrthoDB" id="269822at2759"/>
<evidence type="ECO:0000313" key="16">
    <source>
        <dbReference type="Proteomes" id="UP000287033"/>
    </source>
</evidence>
<dbReference type="InterPro" id="IPR001711">
    <property type="entry name" value="PLipase_C_Pinositol-sp_Y"/>
</dbReference>
<evidence type="ECO:0000259" key="12">
    <source>
        <dbReference type="PROSITE" id="PS50004"/>
    </source>
</evidence>
<dbReference type="GO" id="GO:0005737">
    <property type="term" value="C:cytoplasm"/>
    <property type="evidence" value="ECO:0007669"/>
    <property type="project" value="UniProtKB-SubCell"/>
</dbReference>
<sequence length="1624" mass="183687">MTSWVPNKKSGLQYCRHFLADNCVFHVERCMSVMQSGTQMVKLKSGSKGLVRLYYLDEHRTCIRWRPSRKNEKAKITIDSICKVLEGTQSTNFHRYTDGSFDPSCCFSIYHGNHMVALDLTFEEADKNGDGLLCIEEIYQLMHKLNVNLPRRKIRQMFQEADTDENQGTLNLEEFSVFYKMMSLRRDLFLLVKFYSDRKDYLTVEELSQFLKLEQKMTNVTLEYCMEIIRKFEVSEENKKQNVLGVEGFTNFMRSPAGDIFNPLHYDVNQDMDQPLCNYFIASSHNTYLTGDQLLSQSKVEMYSWVLQAGCRCVEVDCWDGPEGEPIVQHGYTLTSKLLFRDVVETIGKYAFVKNEYPVILSIENHCSIQQQQKIAQCLKDILGDKLDLSSISTHDRDQFPTPKHLKGKILIKGKKLPPDLRTDAEEGDVSDEDSADEIEEECKLKQINGNNTNYHQMECFIRKKLDFLLKESQIQDKEDPNSYTICALLRATHKGLNVSLQQKLEVEENVKESEKKAHNRSFISSFSKHKRSGKSKAKLYNISDEDQQNSTGKETGQAHRFGHRRKTVKLYRGLSDLVIYTNSVTSQDLLGKGPAGKVLSLSETQANQLLHQKPEYFIRFNQKQLTRIYPSAYRIDSSNFNPQEYWNVGCQMVALNYQSDGRMMQLNRALFMLNGNCGYVLKPQSMCQGVFNPFSEDPLHGHPKKQLTLKIISGQHLPKPPHSMFGDRGEIIDPFVEVEIIGLPIDCCKEQTRVVDDNGFNPVWEETVTFTIHMPELALIRFLVWDHDPIGRDFVGQRTVPFSALMPGYRHVYLEGTAEASLFVHVMIHDIHGKMQQLMGLKGLFNKNTKYASVNRSRGNFTEKKSFGNRVLRRTASAPTKESKKSKSGLLETCTELRQPESKSLDSRRHETNSKHGTKKLQTRPSSMPVDKLLYGEVPSQTAESQANSETKTSSSTKYYEDNHVESSFISSHCIPLTSANEFYGSQSQDLIGNISKVLTGNTEYLSSNVQTSEHSSFEMLPFKEQCSTKSVEINGACYKGQLHKNEWFQFETNQIVCQPTKENQIQKQNITEQQQESNLQSDSAAQCDTKFLEGEENVEKLDFNNEELYITMSSIGSPVPFNDFDASQSLNLTPGSTVSHLIDAMSLSNASGVGSSISALISQFETTVDRTNLTMVSNFQGANNHTLSMMSGLSNTHGLKVNAAVDPLCRNVRTKKPCLDITADTTIFSSPETSDHSTYTIIHEDVLAPVSLHNTTSKNTFDRTLEVTLDKPIDTLGIHSNIFVNSSVSSIYDATQSPVGAYGTCDHTTSTYTAADDTILNMSLPIDSVGSSLIEMEEFESTVTDTKTCSEDMGPEDRPSTCNFYQSGFLNEENVSSCLVLEHLPASTTDEKALNASNINNSTPCRTSTNIHPFSAAYQSSACKSKSLGDLTSEDISCTFESKYKFISKSFFVPPSKDHQIMSSHKNVPQPADALTEQLRKLVTLEQEENQETVVSSVRPESGYQRGLLRKLSSRSQSRVRYVANRAKQIQEANKHRFSRGVVLRNKPPVQHHIVNRHSTGSYIAGYMNQFKEEGLERRGIPEGSCSTLHHRYLDNFYTDNSILQTEPSSISEPEIYFLLRL</sequence>
<dbReference type="InterPro" id="IPR017946">
    <property type="entry name" value="PLC-like_Pdiesterase_TIM-brl"/>
</dbReference>
<dbReference type="InterPro" id="IPR046972">
    <property type="entry name" value="PLCeta1_EF"/>
</dbReference>
<dbReference type="GO" id="GO:0004435">
    <property type="term" value="F:phosphatidylinositol-4,5-bisphosphate phospholipase C activity"/>
    <property type="evidence" value="ECO:0007669"/>
    <property type="project" value="UniProtKB-EC"/>
</dbReference>
<keyword evidence="10" id="KW-0378">Hydrolase</keyword>
<keyword evidence="16" id="KW-1185">Reference proteome</keyword>
<dbReference type="SMART" id="SM00149">
    <property type="entry name" value="PLCYc"/>
    <property type="match status" value="1"/>
</dbReference>
<dbReference type="InterPro" id="IPR011993">
    <property type="entry name" value="PH-like_dom_sf"/>
</dbReference>
<protein>
    <recommendedName>
        <fullName evidence="3 10">Phosphoinositide phospholipase C</fullName>
        <ecNumber evidence="3 10">3.1.4.11</ecNumber>
    </recommendedName>
</protein>
<keyword evidence="6 10" id="KW-0442">Lipid degradation</keyword>
<keyword evidence="8" id="KW-0807">Transducer</keyword>
<dbReference type="OMA" id="CRTAKCR"/>
<dbReference type="GO" id="GO:0051209">
    <property type="term" value="P:release of sequestered calcium ion into cytosol"/>
    <property type="evidence" value="ECO:0007669"/>
    <property type="project" value="TreeGrafter"/>
</dbReference>
<dbReference type="InterPro" id="IPR000008">
    <property type="entry name" value="C2_dom"/>
</dbReference>
<dbReference type="PANTHER" id="PTHR10336">
    <property type="entry name" value="PHOSPHOINOSITIDE-SPECIFIC PHOSPHOLIPASE C FAMILY PROTEIN"/>
    <property type="match status" value="1"/>
</dbReference>
<dbReference type="PROSITE" id="PS50007">
    <property type="entry name" value="PIPLC_X_DOMAIN"/>
    <property type="match status" value="1"/>
</dbReference>
<dbReference type="Pfam" id="PF00168">
    <property type="entry name" value="C2"/>
    <property type="match status" value="1"/>
</dbReference>
<dbReference type="FunFam" id="3.20.20.190:FF:000002">
    <property type="entry name" value="Phosphoinositide phospholipase C"/>
    <property type="match status" value="1"/>
</dbReference>
<dbReference type="InterPro" id="IPR000909">
    <property type="entry name" value="PLipase_C_PInositol-sp_X_dom"/>
</dbReference>
<evidence type="ECO:0000313" key="15">
    <source>
        <dbReference type="EMBL" id="GCC22755.1"/>
    </source>
</evidence>
<evidence type="ECO:0000256" key="1">
    <source>
        <dbReference type="ARBA" id="ARBA00001913"/>
    </source>
</evidence>
<dbReference type="PROSITE" id="PS00018">
    <property type="entry name" value="EF_HAND_1"/>
    <property type="match status" value="1"/>
</dbReference>
<organism evidence="15 16">
    <name type="scientific">Chiloscyllium punctatum</name>
    <name type="common">Brownbanded bambooshark</name>
    <name type="synonym">Hemiscyllium punctatum</name>
    <dbReference type="NCBI Taxonomy" id="137246"/>
    <lineage>
        <taxon>Eukaryota</taxon>
        <taxon>Metazoa</taxon>
        <taxon>Chordata</taxon>
        <taxon>Craniata</taxon>
        <taxon>Vertebrata</taxon>
        <taxon>Chondrichthyes</taxon>
        <taxon>Elasmobranchii</taxon>
        <taxon>Galeomorphii</taxon>
        <taxon>Galeoidea</taxon>
        <taxon>Orectolobiformes</taxon>
        <taxon>Hemiscylliidae</taxon>
        <taxon>Chiloscyllium</taxon>
    </lineage>
</organism>
<keyword evidence="5" id="KW-0106">Calcium</keyword>
<keyword evidence="4" id="KW-0963">Cytoplasm</keyword>
<feature type="domain" description="EF-hand" evidence="14">
    <location>
        <begin position="113"/>
        <end position="148"/>
    </location>
</feature>
<accession>A0A401RX92</accession>
<dbReference type="Gene3D" id="3.20.20.190">
    <property type="entry name" value="Phosphatidylinositol (PI) phosphodiesterase"/>
    <property type="match status" value="2"/>
</dbReference>
<comment type="caution">
    <text evidence="15">The sequence shown here is derived from an EMBL/GenBank/DDBJ whole genome shotgun (WGS) entry which is preliminary data.</text>
</comment>
<dbReference type="SUPFAM" id="SSF49562">
    <property type="entry name" value="C2 domain (Calcium/lipid-binding domain, CaLB)"/>
    <property type="match status" value="1"/>
</dbReference>
<evidence type="ECO:0000259" key="13">
    <source>
        <dbReference type="PROSITE" id="PS50008"/>
    </source>
</evidence>
<dbReference type="InterPro" id="IPR002048">
    <property type="entry name" value="EF_hand_dom"/>
</dbReference>
<dbReference type="InterPro" id="IPR011992">
    <property type="entry name" value="EF-hand-dom_pair"/>
</dbReference>
<dbReference type="SMART" id="SM00239">
    <property type="entry name" value="C2"/>
    <property type="match status" value="1"/>
</dbReference>
<dbReference type="GO" id="GO:0048015">
    <property type="term" value="P:phosphatidylinositol-mediated signaling"/>
    <property type="evidence" value="ECO:0007669"/>
    <property type="project" value="TreeGrafter"/>
</dbReference>
<dbReference type="GO" id="GO:0046488">
    <property type="term" value="P:phosphatidylinositol metabolic process"/>
    <property type="evidence" value="ECO:0007669"/>
    <property type="project" value="TreeGrafter"/>
</dbReference>
<reference evidence="15 16" key="1">
    <citation type="journal article" date="2018" name="Nat. Ecol. Evol.">
        <title>Shark genomes provide insights into elasmobranch evolution and the origin of vertebrates.</title>
        <authorList>
            <person name="Hara Y"/>
            <person name="Yamaguchi K"/>
            <person name="Onimaru K"/>
            <person name="Kadota M"/>
            <person name="Koyanagi M"/>
            <person name="Keeley SD"/>
            <person name="Tatsumi K"/>
            <person name="Tanaka K"/>
            <person name="Motone F"/>
            <person name="Kageyama Y"/>
            <person name="Nozu R"/>
            <person name="Adachi N"/>
            <person name="Nishimura O"/>
            <person name="Nakagawa R"/>
            <person name="Tanegashima C"/>
            <person name="Kiyatake I"/>
            <person name="Matsumoto R"/>
            <person name="Murakumo K"/>
            <person name="Nishida K"/>
            <person name="Terakita A"/>
            <person name="Kuratani S"/>
            <person name="Sato K"/>
            <person name="Hyodo S Kuraku.S."/>
        </authorList>
    </citation>
    <scope>NUCLEOTIDE SEQUENCE [LARGE SCALE GENOMIC DNA]</scope>
</reference>
<dbReference type="FunFam" id="2.30.29.30:FF:000025">
    <property type="entry name" value="Phosphoinositide phospholipase C"/>
    <property type="match status" value="1"/>
</dbReference>
<comment type="cofactor">
    <cofactor evidence="1">
        <name>Ca(2+)</name>
        <dbReference type="ChEBI" id="CHEBI:29108"/>
    </cofactor>
</comment>
<dbReference type="PROSITE" id="PS50222">
    <property type="entry name" value="EF_HAND_2"/>
    <property type="match status" value="2"/>
</dbReference>
<dbReference type="PROSITE" id="PS50004">
    <property type="entry name" value="C2"/>
    <property type="match status" value="1"/>
</dbReference>
<comment type="subcellular location">
    <subcellularLocation>
        <location evidence="2">Cytoplasm</location>
    </subcellularLocation>
</comment>
<feature type="region of interest" description="Disordered" evidence="11">
    <location>
        <begin position="540"/>
        <end position="562"/>
    </location>
</feature>
<dbReference type="Pfam" id="PF00388">
    <property type="entry name" value="PI-PLC-X"/>
    <property type="match status" value="1"/>
</dbReference>
<proteinExistence type="predicted"/>
<dbReference type="CDD" id="cd16220">
    <property type="entry name" value="EFh_PI-PLCeta1"/>
    <property type="match status" value="1"/>
</dbReference>
<dbReference type="SUPFAM" id="SSF47473">
    <property type="entry name" value="EF-hand"/>
    <property type="match status" value="1"/>
</dbReference>
<dbReference type="Proteomes" id="UP000287033">
    <property type="component" value="Unassembled WGS sequence"/>
</dbReference>
<evidence type="ECO:0000256" key="2">
    <source>
        <dbReference type="ARBA" id="ARBA00004496"/>
    </source>
</evidence>
<dbReference type="InterPro" id="IPR015359">
    <property type="entry name" value="PLC_EF-hand-like"/>
</dbReference>
<evidence type="ECO:0000256" key="11">
    <source>
        <dbReference type="SAM" id="MobiDB-lite"/>
    </source>
</evidence>
<keyword evidence="7 10" id="KW-0443">Lipid metabolism</keyword>
<feature type="region of interest" description="Disordered" evidence="11">
    <location>
        <begin position="864"/>
        <end position="931"/>
    </location>
</feature>
<evidence type="ECO:0000256" key="9">
    <source>
        <dbReference type="ARBA" id="ARBA00023674"/>
    </source>
</evidence>
<dbReference type="GO" id="GO:0005509">
    <property type="term" value="F:calcium ion binding"/>
    <property type="evidence" value="ECO:0007669"/>
    <property type="project" value="InterPro"/>
</dbReference>
<dbReference type="FunFam" id="1.10.238.10:FF:000005">
    <property type="entry name" value="Phosphoinositide phospholipase C"/>
    <property type="match status" value="1"/>
</dbReference>
<evidence type="ECO:0000256" key="3">
    <source>
        <dbReference type="ARBA" id="ARBA00012368"/>
    </source>
</evidence>
<evidence type="ECO:0000256" key="6">
    <source>
        <dbReference type="ARBA" id="ARBA00022963"/>
    </source>
</evidence>
<comment type="catalytic activity">
    <reaction evidence="9">
        <text>a 1,2-diacyl-sn-glycero-3-phospho-(1D-myo-inositol-4,5-bisphosphate) + H2O = 1D-myo-inositol 1,4,5-trisphosphate + a 1,2-diacyl-sn-glycerol + H(+)</text>
        <dbReference type="Rhea" id="RHEA:33179"/>
        <dbReference type="ChEBI" id="CHEBI:15377"/>
        <dbReference type="ChEBI" id="CHEBI:15378"/>
        <dbReference type="ChEBI" id="CHEBI:17815"/>
        <dbReference type="ChEBI" id="CHEBI:58456"/>
        <dbReference type="ChEBI" id="CHEBI:203600"/>
        <dbReference type="EC" id="3.1.4.11"/>
    </reaction>
    <physiologicalReaction direction="left-to-right" evidence="9">
        <dbReference type="Rhea" id="RHEA:33180"/>
    </physiologicalReaction>
</comment>
<evidence type="ECO:0000259" key="14">
    <source>
        <dbReference type="PROSITE" id="PS50222"/>
    </source>
</evidence>
<evidence type="ECO:0000256" key="4">
    <source>
        <dbReference type="ARBA" id="ARBA00022490"/>
    </source>
</evidence>
<dbReference type="InterPro" id="IPR018247">
    <property type="entry name" value="EF_Hand_1_Ca_BS"/>
</dbReference>
<dbReference type="STRING" id="137246.A0A401RX92"/>
<dbReference type="GO" id="GO:0016042">
    <property type="term" value="P:lipid catabolic process"/>
    <property type="evidence" value="ECO:0007669"/>
    <property type="project" value="UniProtKB-KW"/>
</dbReference>
<gene>
    <name evidence="15" type="ORF">chiPu_0001145</name>
</gene>
<evidence type="ECO:0000256" key="5">
    <source>
        <dbReference type="ARBA" id="ARBA00022837"/>
    </source>
</evidence>
<dbReference type="FunFam" id="3.20.20.190:FF:000006">
    <property type="entry name" value="Phosphoinositide phospholipase C"/>
    <property type="match status" value="1"/>
</dbReference>
<dbReference type="Pfam" id="PF09279">
    <property type="entry name" value="EF-hand_like"/>
    <property type="match status" value="1"/>
</dbReference>
<dbReference type="SMART" id="SM00054">
    <property type="entry name" value="EFh"/>
    <property type="match status" value="2"/>
</dbReference>
<dbReference type="Pfam" id="PF00387">
    <property type="entry name" value="PI-PLC-Y"/>
    <property type="match status" value="1"/>
</dbReference>
<dbReference type="FunFam" id="2.60.40.150:FF:000018">
    <property type="entry name" value="Phosphoinositide phospholipase C"/>
    <property type="match status" value="1"/>
</dbReference>
<dbReference type="InterPro" id="IPR035892">
    <property type="entry name" value="C2_domain_sf"/>
</dbReference>
<dbReference type="CDD" id="cd00275">
    <property type="entry name" value="C2_PLC_like"/>
    <property type="match status" value="1"/>
</dbReference>
<name>A0A401RX92_CHIPU</name>
<dbReference type="EMBL" id="BEZZ01000017">
    <property type="protein sequence ID" value="GCC22755.1"/>
    <property type="molecule type" value="Genomic_DNA"/>
</dbReference>
<dbReference type="SMART" id="SM00148">
    <property type="entry name" value="PLCXc"/>
    <property type="match status" value="1"/>
</dbReference>
<dbReference type="PRINTS" id="PR00390">
    <property type="entry name" value="PHPHLIPASEC"/>
</dbReference>
<dbReference type="EC" id="3.1.4.11" evidence="3 10"/>
<dbReference type="SUPFAM" id="SSF50729">
    <property type="entry name" value="PH domain-like"/>
    <property type="match status" value="1"/>
</dbReference>
<dbReference type="SUPFAM" id="SSF51695">
    <property type="entry name" value="PLC-like phosphodiesterases"/>
    <property type="match status" value="1"/>
</dbReference>
<evidence type="ECO:0000256" key="10">
    <source>
        <dbReference type="RuleBase" id="RU361133"/>
    </source>
</evidence>
<dbReference type="PANTHER" id="PTHR10336:SF51">
    <property type="entry name" value="1-PHOSPHATIDYLINOSITOL 4,5-BISPHOSPHATE PHOSPHODIESTERASE ETA-1"/>
    <property type="match status" value="1"/>
</dbReference>
<feature type="domain" description="PI-PLC Y-box" evidence="13">
    <location>
        <begin position="575"/>
        <end position="687"/>
    </location>
</feature>
<feature type="compositionally biased region" description="Basic and acidic residues" evidence="11">
    <location>
        <begin position="899"/>
        <end position="915"/>
    </location>
</feature>
<dbReference type="PROSITE" id="PS50008">
    <property type="entry name" value="PIPLC_Y_DOMAIN"/>
    <property type="match status" value="1"/>
</dbReference>
<dbReference type="Gene3D" id="1.10.238.10">
    <property type="entry name" value="EF-hand"/>
    <property type="match status" value="2"/>
</dbReference>
<dbReference type="Gene3D" id="2.30.29.30">
    <property type="entry name" value="Pleckstrin-homology domain (PH domain)/Phosphotyrosine-binding domain (PTB)"/>
    <property type="match status" value="1"/>
</dbReference>
<feature type="domain" description="C2" evidence="12">
    <location>
        <begin position="689"/>
        <end position="817"/>
    </location>
</feature>